<keyword evidence="3" id="KW-1185">Reference proteome</keyword>
<organism evidence="2 3">
    <name type="scientific">Flammeovirga aprica JL-4</name>
    <dbReference type="NCBI Taxonomy" id="694437"/>
    <lineage>
        <taxon>Bacteria</taxon>
        <taxon>Pseudomonadati</taxon>
        <taxon>Bacteroidota</taxon>
        <taxon>Cytophagia</taxon>
        <taxon>Cytophagales</taxon>
        <taxon>Flammeovirgaceae</taxon>
        <taxon>Flammeovirga</taxon>
    </lineage>
</organism>
<feature type="domain" description="Secretion system C-terminal sorting" evidence="1">
    <location>
        <begin position="122"/>
        <end position="196"/>
    </location>
</feature>
<comment type="caution">
    <text evidence="2">The sequence shown here is derived from an EMBL/GenBank/DDBJ whole genome shotgun (WGS) entry which is preliminary data.</text>
</comment>
<sequence>MVAEALGTGNASRKAGTKFTHTPSPYIHVVTQGQSASLKMMNKNVDGMSKQWVIRGENYEQTFNTAEVSLADLPYGQFSAHFTLNGEKTTSKTFTVTHDLDYNVPDYGPLENELSTSNTITLYPNPANKIVNVNQTDLDNKFSKVELIDLQGRIVKQYLQGLEGNFSLNIDTIKSGYYMVVLYKNNGQPVMKKLIIQ</sequence>
<dbReference type="NCBIfam" id="TIGR04183">
    <property type="entry name" value="Por_Secre_tail"/>
    <property type="match status" value="1"/>
</dbReference>
<dbReference type="InterPro" id="IPR026444">
    <property type="entry name" value="Secre_tail"/>
</dbReference>
<reference evidence="2 3" key="1">
    <citation type="submission" date="2020-04" db="EMBL/GenBank/DDBJ databases">
        <title>Flammeovirga sp. SR4, a novel species isolated from seawater.</title>
        <authorList>
            <person name="Wang X."/>
        </authorList>
    </citation>
    <scope>NUCLEOTIDE SEQUENCE [LARGE SCALE GENOMIC DNA]</scope>
    <source>
        <strain evidence="2 3">ATCC 23126</strain>
    </source>
</reference>
<dbReference type="AlphaFoldDB" id="A0A7X9RYG0"/>
<gene>
    <name evidence="2" type="ORF">HHU12_23890</name>
</gene>
<accession>A0A7X9RYG0</accession>
<name>A0A7X9RYG0_9BACT</name>
<dbReference type="RefSeq" id="WP_169659255.1">
    <property type="nucleotide sequence ID" value="NZ_JABANE010000083.1"/>
</dbReference>
<dbReference type="Proteomes" id="UP000576082">
    <property type="component" value="Unassembled WGS sequence"/>
</dbReference>
<evidence type="ECO:0000313" key="2">
    <source>
        <dbReference type="EMBL" id="NME71031.1"/>
    </source>
</evidence>
<proteinExistence type="predicted"/>
<protein>
    <submittedName>
        <fullName evidence="2">T9SS type A sorting domain-containing protein</fullName>
    </submittedName>
</protein>
<dbReference type="EMBL" id="JABANE010000083">
    <property type="protein sequence ID" value="NME71031.1"/>
    <property type="molecule type" value="Genomic_DNA"/>
</dbReference>
<dbReference type="Pfam" id="PF18962">
    <property type="entry name" value="Por_Secre_tail"/>
    <property type="match status" value="1"/>
</dbReference>
<evidence type="ECO:0000313" key="3">
    <source>
        <dbReference type="Proteomes" id="UP000576082"/>
    </source>
</evidence>
<evidence type="ECO:0000259" key="1">
    <source>
        <dbReference type="Pfam" id="PF18962"/>
    </source>
</evidence>